<evidence type="ECO:0000313" key="4">
    <source>
        <dbReference type="Proteomes" id="UP001161391"/>
    </source>
</evidence>
<reference evidence="3" key="1">
    <citation type="journal article" date="2014" name="Int. J. Syst. Evol. Microbiol.">
        <title>Complete genome of a new Firmicutes species belonging to the dominant human colonic microbiota ('Ruminococcus bicirculans') reveals two chromosomes and a selective capacity to utilize plant glucans.</title>
        <authorList>
            <consortium name="NISC Comparative Sequencing Program"/>
            <person name="Wegmann U."/>
            <person name="Louis P."/>
            <person name="Goesmann A."/>
            <person name="Henrissat B."/>
            <person name="Duncan S.H."/>
            <person name="Flint H.J."/>
        </authorList>
    </citation>
    <scope>NUCLEOTIDE SEQUENCE</scope>
    <source>
        <strain evidence="3">NBRC 108219</strain>
    </source>
</reference>
<evidence type="ECO:0008006" key="5">
    <source>
        <dbReference type="Google" id="ProtNLM"/>
    </source>
</evidence>
<dbReference type="Proteomes" id="UP001161391">
    <property type="component" value="Unassembled WGS sequence"/>
</dbReference>
<dbReference type="RefSeq" id="WP_284391133.1">
    <property type="nucleotide sequence ID" value="NZ_BSNK01000002.1"/>
</dbReference>
<dbReference type="PROSITE" id="PS51257">
    <property type="entry name" value="PROKAR_LIPOPROTEIN"/>
    <property type="match status" value="1"/>
</dbReference>
<evidence type="ECO:0000256" key="2">
    <source>
        <dbReference type="ARBA" id="ARBA00022801"/>
    </source>
</evidence>
<dbReference type="PANTHER" id="PTHR23422">
    <property type="entry name" value="DIPEPTIDYL PEPTIDASE III-RELATED"/>
    <property type="match status" value="1"/>
</dbReference>
<comment type="caution">
    <text evidence="3">The sequence shown here is derived from an EMBL/GenBank/DDBJ whole genome shotgun (WGS) entry which is preliminary data.</text>
</comment>
<protein>
    <recommendedName>
        <fullName evidence="5">Peptidase family M49</fullName>
    </recommendedName>
</protein>
<proteinExistence type="predicted"/>
<evidence type="ECO:0000256" key="1">
    <source>
        <dbReference type="ARBA" id="ARBA00022723"/>
    </source>
</evidence>
<dbReference type="EMBL" id="BSNK01000002">
    <property type="protein sequence ID" value="GLQ24568.1"/>
    <property type="molecule type" value="Genomic_DNA"/>
</dbReference>
<keyword evidence="4" id="KW-1185">Reference proteome</keyword>
<gene>
    <name evidence="3" type="ORF">GCM10007853_24420</name>
</gene>
<dbReference type="PANTHER" id="PTHR23422:SF9">
    <property type="entry name" value="ZN-DEPENDENT HYDROLASE"/>
    <property type="match status" value="1"/>
</dbReference>
<accession>A0ABQ5VAX0</accession>
<dbReference type="InterPro" id="IPR039461">
    <property type="entry name" value="Peptidase_M49"/>
</dbReference>
<sequence length="561" mass="62430">MKHWLLFASATVLMACSGASESDVADTTETEVVEVQAQPFYDVEGQYAKFAEIRMDSDTSFLTDSERAVANKLMEVGPLLDEIFLLQRNADNRAIRTRIASTGDADALAMFDLHFAHCDGLEGDAPFADGLGDCPLGGGFYPADMSKDEFDAHLAVNPDDRDAFTSGYTVIRRNEDGGLYAVPYSEAYADQLKPATRLLREAAALSEEPTLKRFLSLRADAFESDDYFESELAWMDLEGPIEVAIGPYEVYDDQLFGYKTAYEMFLTLKDPQASAALDKYKAYLPDMEANLPVDDRYKNTTRGFESPIAVVDQIKGGGDNSNGVQTIAFNLPNDERVREAKGAKKVILSNVLGAKYDRILAPIGERVLVPQQAELTAKKWMSNNTLFHELSHSLGPGKITVNGRETEVRLELKELYSGLEEGKADVMGAYNILYMMDRGELDPTDRNAFLATYFTGKFRSMRFGVTAAHAKGAAYQYRYYREVGAVEWLPEVERFRIDFDKLAEAISDLTGKVVMLQGDGDYDAAKTFMDTYAVLDAEAEIILSNLDDIPYDIRPVYPNKI</sequence>
<dbReference type="Pfam" id="PF03571">
    <property type="entry name" value="Peptidase_M49"/>
    <property type="match status" value="1"/>
</dbReference>
<name>A0ABQ5VAX0_9PROT</name>
<reference evidence="3" key="2">
    <citation type="submission" date="2023-01" db="EMBL/GenBank/DDBJ databases">
        <title>Draft genome sequence of Algimonas ampicilliniresistens strain NBRC 108219.</title>
        <authorList>
            <person name="Sun Q."/>
            <person name="Mori K."/>
        </authorList>
    </citation>
    <scope>NUCLEOTIDE SEQUENCE</scope>
    <source>
        <strain evidence="3">NBRC 108219</strain>
    </source>
</reference>
<organism evidence="3 4">
    <name type="scientific">Algimonas ampicilliniresistens</name>
    <dbReference type="NCBI Taxonomy" id="1298735"/>
    <lineage>
        <taxon>Bacteria</taxon>
        <taxon>Pseudomonadati</taxon>
        <taxon>Pseudomonadota</taxon>
        <taxon>Alphaproteobacteria</taxon>
        <taxon>Maricaulales</taxon>
        <taxon>Robiginitomaculaceae</taxon>
        <taxon>Algimonas</taxon>
    </lineage>
</organism>
<evidence type="ECO:0000313" key="3">
    <source>
        <dbReference type="EMBL" id="GLQ24568.1"/>
    </source>
</evidence>
<dbReference type="Gene3D" id="3.30.540.30">
    <property type="match status" value="1"/>
</dbReference>
<keyword evidence="1" id="KW-0479">Metal-binding</keyword>
<keyword evidence="2" id="KW-0378">Hydrolase</keyword>